<proteinExistence type="predicted"/>
<dbReference type="InterPro" id="IPR011044">
    <property type="entry name" value="Quino_amine_DH_bsu"/>
</dbReference>
<dbReference type="Gene3D" id="2.130.10.10">
    <property type="entry name" value="YVTN repeat-like/Quinoprotein amine dehydrogenase"/>
    <property type="match status" value="2"/>
</dbReference>
<dbReference type="RefSeq" id="WP_192763100.1">
    <property type="nucleotide sequence ID" value="NZ_JADBDZ010000001.1"/>
</dbReference>
<dbReference type="InterPro" id="IPR009003">
    <property type="entry name" value="Peptidase_S1_PA"/>
</dbReference>
<dbReference type="Pfam" id="PF20703">
    <property type="entry name" value="nSTAND1"/>
    <property type="match status" value="1"/>
</dbReference>
<dbReference type="InterPro" id="IPR015943">
    <property type="entry name" value="WD40/YVTN_repeat-like_dom_sf"/>
</dbReference>
<feature type="region of interest" description="Disordered" evidence="1">
    <location>
        <begin position="1088"/>
        <end position="1108"/>
    </location>
</feature>
<reference evidence="3 4" key="1">
    <citation type="submission" date="2020-10" db="EMBL/GenBank/DDBJ databases">
        <title>Sequencing the genomes of 1000 actinobacteria strains.</title>
        <authorList>
            <person name="Klenk H.-P."/>
        </authorList>
    </citation>
    <scope>NUCLEOTIDE SEQUENCE [LARGE SCALE GENOMIC DNA]</scope>
    <source>
        <strain evidence="3 4">DSM 46744</strain>
    </source>
</reference>
<dbReference type="Pfam" id="PF13365">
    <property type="entry name" value="Trypsin_2"/>
    <property type="match status" value="1"/>
</dbReference>
<dbReference type="SUPFAM" id="SSF82171">
    <property type="entry name" value="DPP6 N-terminal domain-like"/>
    <property type="match status" value="1"/>
</dbReference>
<dbReference type="Gene3D" id="2.40.10.120">
    <property type="match status" value="1"/>
</dbReference>
<evidence type="ECO:0000256" key="1">
    <source>
        <dbReference type="SAM" id="MobiDB-lite"/>
    </source>
</evidence>
<organism evidence="3 4">
    <name type="scientific">Actinomadura algeriensis</name>
    <dbReference type="NCBI Taxonomy" id="1679523"/>
    <lineage>
        <taxon>Bacteria</taxon>
        <taxon>Bacillati</taxon>
        <taxon>Actinomycetota</taxon>
        <taxon>Actinomycetes</taxon>
        <taxon>Streptosporangiales</taxon>
        <taxon>Thermomonosporaceae</taxon>
        <taxon>Actinomadura</taxon>
    </lineage>
</organism>
<dbReference type="SUPFAM" id="SSF50969">
    <property type="entry name" value="YVTN repeat-like/Quinoprotein amine dehydrogenase"/>
    <property type="match status" value="1"/>
</dbReference>
<protein>
    <recommendedName>
        <fullName evidence="2">Novel STAND NTPase 1 domain-containing protein</fullName>
    </recommendedName>
</protein>
<evidence type="ECO:0000313" key="4">
    <source>
        <dbReference type="Proteomes" id="UP000627838"/>
    </source>
</evidence>
<evidence type="ECO:0000313" key="3">
    <source>
        <dbReference type="EMBL" id="MBE1537181.1"/>
    </source>
</evidence>
<gene>
    <name evidence="3" type="ORF">H4W34_007014</name>
</gene>
<dbReference type="SUPFAM" id="SSF50494">
    <property type="entry name" value="Trypsin-like serine proteases"/>
    <property type="match status" value="1"/>
</dbReference>
<dbReference type="EMBL" id="JADBDZ010000001">
    <property type="protein sequence ID" value="MBE1537181.1"/>
    <property type="molecule type" value="Genomic_DNA"/>
</dbReference>
<accession>A0ABR9K3R9</accession>
<dbReference type="Proteomes" id="UP000627838">
    <property type="component" value="Unassembled WGS sequence"/>
</dbReference>
<evidence type="ECO:0000259" key="2">
    <source>
        <dbReference type="Pfam" id="PF20703"/>
    </source>
</evidence>
<dbReference type="InterPro" id="IPR027417">
    <property type="entry name" value="P-loop_NTPase"/>
</dbReference>
<sequence length="1316" mass="141654">MTLSAPVETALACVHAHSGAGIGAGFLVADRTVLTCAHVVCRALGGPDHSEAAPPGTVRISFPILDQTRMFKADTVRWRTGGRDIALLELAESAPDAARPVRLISGRRLVDVETRAGGFPAGGTGASWARCTIIGHARADLVQTEDQRASGIPIQPGFSGGPLWSDRLEGVVGMTVGVAARPDLRTSYAITSDVLVEAVPALREHALAPTPYRGLRAFEEEESALFFGRETLTDQIAGLLEDRRDLVLTGPSGCGKSSVLRAGVLPRLTGGGRAPLLVRPGDEGLASVEAALDDGAPRLIVVDQAEEAITAEAVDMVARVVTAASASRATVRALLAVRSDFLDALLGDPRLTGLGSFQIVPVPRMTDAQLRAAITGPLPGGVTFAPGLVERIIAAVREAPTPLPLLQFTLARLWGAQRNGEISHDVYDEMGGLAGAIDGYAEEVWSLLEDDEQGVARRLFTRLLRSYPGHPPVGKIARFDELGPGELELAQRPAPSRLVAVSDRDLRFAHEALIVHWDRLRRWAREDERFLTWREELRADVVRWEKSGRDEALLLRGPALADAHAQQRDNDDRLLEPDRRFIAESARVRARRRRRRHVLEAVIATLAAVAVGGGLVAEVQRRQADREVANSASRTLATELGTDEFLDETAVLRAVAAYRTAPTKQAADTLFEFYTETRPFDRMLSIRRHQGKNLGPPVFDPALRHVGAIVDLRARLWRLTPEGATAVPPSGMVASDMTVSGDGKVRAVVADPSVTVVDESGRELRTFPRPSPPKEVTVALSATGDRVAIHQIGQDGVKVFDVRSGALLRTFPVFSGGTGSIVLTDRYLLTASPGGMVVHGLADGSRREFGLWDRSWTAFADTDPLLLGCADAGSGATVHVRRMTGAEETFPVGAGCDDRFAVSPDGRYVAGRETDEYGNASMRIIALDTRGAVGARPFAPFHPVGLTSTGPGAFRLLTREPGFFGISTFRLGRMETTADLGAHLVSPDGRHLVTLRSPGRDGHGLPLPGTGFDIWDARDHRHLGGAALPETTGLSITDDGRHLIVRSAGAVEVRTMPGLELRWRLDEQVAAAELGADGAHLVATDARGRTQARDMRTGAPSGPVLSLPAPEYVMGEETGRDPPQLTAVTDEPEMIYVVGADARSIERWNWRTGRRVDRVPFPGKGTILALRTTSRPGRLGLMLRVDDVVRSHELWDIGDGTLRRQSTLISGDWKDVRPLNIDGDGLIGAHDGQRLKVWDIDGRTRVDLPVPTDMIPFSVDADVTTLLANGEADGALTYSLRPADWIDHLCGIVTDPELSAAEKRDLPTGIQTENLC</sequence>
<dbReference type="SUPFAM" id="SSF52540">
    <property type="entry name" value="P-loop containing nucleoside triphosphate hydrolases"/>
    <property type="match status" value="1"/>
</dbReference>
<dbReference type="InterPro" id="IPR049052">
    <property type="entry name" value="nSTAND1"/>
</dbReference>
<keyword evidence="4" id="KW-1185">Reference proteome</keyword>
<name>A0ABR9K3R9_9ACTN</name>
<comment type="caution">
    <text evidence="3">The sequence shown here is derived from an EMBL/GenBank/DDBJ whole genome shotgun (WGS) entry which is preliminary data.</text>
</comment>
<feature type="domain" description="Novel STAND NTPase 1" evidence="2">
    <location>
        <begin position="211"/>
        <end position="551"/>
    </location>
</feature>